<organism evidence="2">
    <name type="scientific">marine metagenome</name>
    <dbReference type="NCBI Taxonomy" id="408172"/>
    <lineage>
        <taxon>unclassified sequences</taxon>
        <taxon>metagenomes</taxon>
        <taxon>ecological metagenomes</taxon>
    </lineage>
</organism>
<dbReference type="Pfam" id="PF00932">
    <property type="entry name" value="LTD"/>
    <property type="match status" value="2"/>
</dbReference>
<name>A0A381RL05_9ZZZZ</name>
<sequence>MNHRINVSISLIISIIFFLQSIAFSQQILITEIMYDLDGTDSPNEFVEIFNPSETDSLNMDGWTIRDRSSTDALIDSGFGLKIPPLSYGLIMEGDYSIETGIYNSIIPENTILIKVDDSSIGNGLSVSDSLYLQDSTGQIMETVGWEDWAQDGFALERLRYHLGNNPSNWAQSLDSLGTPGLVNSVLPDSIDFAVFDLTLLPSVIATEATTTLLGQVVNDGLNTVEPEIIVYVNGAYYTNEFPGNIAELDTVEFELEIGPFESGYHTILVSLNTEGDINISNNQDSVVLGVRYEFRTFVLNEFIPQPISGLPEFVEIVNMNSDTVDLKNWRITDSNEGLNYGLGSVSIAMDEYVVIAADSTLVDSVPNGVPYLTPDGGFPTLNNSGDEIRIFDPFNTLIDSLLYSSTWGIDQGISLEKYYPNDSSHIQGNWAPSTSLSGFTIGAPNAVTPAIINGTLLSENIYYSPSIPSETDEVIMSIPILNSGTSIFSGLVQVSLNNVMINQSAINSGNIGDTVLVDISIGTFNSGFNEMSLSLIVENDEDENDNTGLDTLKIRYPFGTILINEFMSAPNNDQSEFVELFAFRNLDMVEWSISDNHLDPVLLNTISVSSGDFIVVLSDSNMMDILDGNAHLFFPFNFPSLNNSGDGIYLFDHTESVIDSLNYDTDWPLTSERSTEKIRQSYTSNGSSNWLLADENISMTPGANNSVMVLDVDGMIILDSITYSPIPSYPDSVVTILIPIVNAGVESFDGTFSIEM</sequence>
<feature type="non-terminal residue" evidence="2">
    <location>
        <position position="757"/>
    </location>
</feature>
<evidence type="ECO:0000313" key="2">
    <source>
        <dbReference type="EMBL" id="SUZ91991.1"/>
    </source>
</evidence>
<feature type="domain" description="LTD" evidence="1">
    <location>
        <begin position="23"/>
        <end position="151"/>
    </location>
</feature>
<dbReference type="InterPro" id="IPR001322">
    <property type="entry name" value="Lamin_tail_dom"/>
</dbReference>
<proteinExistence type="predicted"/>
<dbReference type="EMBL" id="UINC01002023">
    <property type="protein sequence ID" value="SUZ91991.1"/>
    <property type="molecule type" value="Genomic_DNA"/>
</dbReference>
<protein>
    <recommendedName>
        <fullName evidence="1">LTD domain-containing protein</fullName>
    </recommendedName>
</protein>
<dbReference type="SUPFAM" id="SSF74853">
    <property type="entry name" value="Lamin A/C globular tail domain"/>
    <property type="match status" value="2"/>
</dbReference>
<evidence type="ECO:0000259" key="1">
    <source>
        <dbReference type="PROSITE" id="PS51841"/>
    </source>
</evidence>
<reference evidence="2" key="1">
    <citation type="submission" date="2018-05" db="EMBL/GenBank/DDBJ databases">
        <authorList>
            <person name="Lanie J.A."/>
            <person name="Ng W.-L."/>
            <person name="Kazmierczak K.M."/>
            <person name="Andrzejewski T.M."/>
            <person name="Davidsen T.M."/>
            <person name="Wayne K.J."/>
            <person name="Tettelin H."/>
            <person name="Glass J.I."/>
            <person name="Rusch D."/>
            <person name="Podicherti R."/>
            <person name="Tsui H.-C.T."/>
            <person name="Winkler M.E."/>
        </authorList>
    </citation>
    <scope>NUCLEOTIDE SEQUENCE</scope>
</reference>
<gene>
    <name evidence="2" type="ORF">METZ01_LOCUS44845</name>
</gene>
<dbReference type="InterPro" id="IPR036415">
    <property type="entry name" value="Lamin_tail_dom_sf"/>
</dbReference>
<dbReference type="PROSITE" id="PS51841">
    <property type="entry name" value="LTD"/>
    <property type="match status" value="1"/>
</dbReference>
<dbReference type="AlphaFoldDB" id="A0A381RL05"/>
<accession>A0A381RL05</accession>